<dbReference type="SUPFAM" id="SSF51905">
    <property type="entry name" value="FAD/NAD(P)-binding domain"/>
    <property type="match status" value="1"/>
</dbReference>
<dbReference type="Gene3D" id="3.50.50.60">
    <property type="entry name" value="FAD/NAD(P)-binding domain"/>
    <property type="match status" value="3"/>
</dbReference>
<dbReference type="GO" id="GO:0004499">
    <property type="term" value="F:N,N-dimethylaniline monooxygenase activity"/>
    <property type="evidence" value="ECO:0007669"/>
    <property type="project" value="InterPro"/>
</dbReference>
<protein>
    <submittedName>
        <fullName evidence="5">Uncharacterized protein</fullName>
    </submittedName>
</protein>
<comment type="similarity">
    <text evidence="1">Belongs to the FMO family.</text>
</comment>
<evidence type="ECO:0000256" key="2">
    <source>
        <dbReference type="ARBA" id="ARBA00022630"/>
    </source>
</evidence>
<keyword evidence="3" id="KW-0274">FAD</keyword>
<dbReference type="Proteomes" id="UP001274830">
    <property type="component" value="Unassembled WGS sequence"/>
</dbReference>
<keyword evidence="4" id="KW-0560">Oxidoreductase</keyword>
<keyword evidence="6" id="KW-1185">Reference proteome</keyword>
<dbReference type="PANTHER" id="PTHR23023">
    <property type="entry name" value="DIMETHYLANILINE MONOOXYGENASE"/>
    <property type="match status" value="1"/>
</dbReference>
<dbReference type="InterPro" id="IPR036188">
    <property type="entry name" value="FAD/NAD-bd_sf"/>
</dbReference>
<dbReference type="GO" id="GO:0050660">
    <property type="term" value="F:flavin adenine dinucleotide binding"/>
    <property type="evidence" value="ECO:0007669"/>
    <property type="project" value="InterPro"/>
</dbReference>
<keyword evidence="2" id="KW-0285">Flavoprotein</keyword>
<dbReference type="AlphaFoldDB" id="A0AAE0WLZ9"/>
<gene>
    <name evidence="5" type="ORF">LTR78_006004</name>
</gene>
<sequence>MVLRDKAKGESAEWECGAVAVCSGLHVTPNIPAIPGIERIPQVFHSSSFKSREQFGIGKSVLSIGSGDTGADLAYLAVTSPTKRVVMCHRDGFHLAPERNLNPTAAVQIYSTQLISTHLCVTTTGFSGRSMTSSSCDLVAYHWDSRRFRPVDRWLFLNKSAKIASYLCAPYRDTKSVVQQVRSSLLQIRSTDTKGRCVDLAPLPNYTDEAGVVVFEDNGRPEYQRMKDERIKPDVVVFCTGYKQVFPFFDKQAASGSSNRILPYPTPSSVDVRGIWKRSDPSIGFIGFVRPSLGAIPPISEMQAQLWILRIAAPTSITRPLLPGDEPHYRLKSPKSARIQYGVDHESYVYQLALDIDSALGFSEVVSLGWKYDWRLPLVWALSANLNAKFRVRGPWQCDGAKEVMKGEMWHMICRRRLFLGKCRGTWCEFSRLTIFRFIPIVDTSDVNLWACYAYCIRMCCIEIVGVRRPSKIETFRAAVRGCKGSRSIFGWYRYLKDQRSIPNALIRPGSASSDNLLHFGGVACRLLARSKSLQLLHYISKRGLPAR</sequence>
<dbReference type="EMBL" id="JAUTXT010000021">
    <property type="protein sequence ID" value="KAK3674157.1"/>
    <property type="molecule type" value="Genomic_DNA"/>
</dbReference>
<dbReference type="InterPro" id="IPR050346">
    <property type="entry name" value="FMO-like"/>
</dbReference>
<name>A0AAE0WLZ9_9PEZI</name>
<evidence type="ECO:0000313" key="5">
    <source>
        <dbReference type="EMBL" id="KAK3674157.1"/>
    </source>
</evidence>
<evidence type="ECO:0000256" key="3">
    <source>
        <dbReference type="ARBA" id="ARBA00022827"/>
    </source>
</evidence>
<evidence type="ECO:0000256" key="4">
    <source>
        <dbReference type="ARBA" id="ARBA00023002"/>
    </source>
</evidence>
<organism evidence="5 6">
    <name type="scientific">Recurvomyces mirabilis</name>
    <dbReference type="NCBI Taxonomy" id="574656"/>
    <lineage>
        <taxon>Eukaryota</taxon>
        <taxon>Fungi</taxon>
        <taxon>Dikarya</taxon>
        <taxon>Ascomycota</taxon>
        <taxon>Pezizomycotina</taxon>
        <taxon>Dothideomycetes</taxon>
        <taxon>Dothideomycetidae</taxon>
        <taxon>Mycosphaerellales</taxon>
        <taxon>Teratosphaeriaceae</taxon>
        <taxon>Recurvomyces</taxon>
    </lineage>
</organism>
<dbReference type="InterPro" id="IPR020946">
    <property type="entry name" value="Flavin_mOase-like"/>
</dbReference>
<dbReference type="Pfam" id="PF00743">
    <property type="entry name" value="FMO-like"/>
    <property type="match status" value="2"/>
</dbReference>
<accession>A0AAE0WLZ9</accession>
<comment type="caution">
    <text evidence="5">The sequence shown here is derived from an EMBL/GenBank/DDBJ whole genome shotgun (WGS) entry which is preliminary data.</text>
</comment>
<evidence type="ECO:0000256" key="1">
    <source>
        <dbReference type="ARBA" id="ARBA00009183"/>
    </source>
</evidence>
<proteinExistence type="inferred from homology"/>
<reference evidence="5" key="1">
    <citation type="submission" date="2023-07" db="EMBL/GenBank/DDBJ databases">
        <title>Black Yeasts Isolated from many extreme environments.</title>
        <authorList>
            <person name="Coleine C."/>
            <person name="Stajich J.E."/>
            <person name="Selbmann L."/>
        </authorList>
    </citation>
    <scope>NUCLEOTIDE SEQUENCE</scope>
    <source>
        <strain evidence="5">CCFEE 5485</strain>
    </source>
</reference>
<evidence type="ECO:0000313" key="6">
    <source>
        <dbReference type="Proteomes" id="UP001274830"/>
    </source>
</evidence>
<dbReference type="GO" id="GO:0050661">
    <property type="term" value="F:NADP binding"/>
    <property type="evidence" value="ECO:0007669"/>
    <property type="project" value="InterPro"/>
</dbReference>